<comment type="caution">
    <text evidence="6">The sequence shown here is derived from an EMBL/GenBank/DDBJ whole genome shotgun (WGS) entry which is preliminary data.</text>
</comment>
<dbReference type="EMBL" id="RBZU01000008">
    <property type="protein sequence ID" value="RKP51744.1"/>
    <property type="molecule type" value="Genomic_DNA"/>
</dbReference>
<dbReference type="GO" id="GO:0016491">
    <property type="term" value="F:oxidoreductase activity"/>
    <property type="evidence" value="ECO:0007669"/>
    <property type="project" value="UniProtKB-KW"/>
</dbReference>
<dbReference type="GO" id="GO:0046872">
    <property type="term" value="F:metal ion binding"/>
    <property type="evidence" value="ECO:0007669"/>
    <property type="project" value="UniProtKB-KW"/>
</dbReference>
<dbReference type="Proteomes" id="UP000270342">
    <property type="component" value="Unassembled WGS sequence"/>
</dbReference>
<evidence type="ECO:0000313" key="6">
    <source>
        <dbReference type="EMBL" id="RKP51744.1"/>
    </source>
</evidence>
<evidence type="ECO:0000256" key="1">
    <source>
        <dbReference type="ARBA" id="ARBA00022485"/>
    </source>
</evidence>
<keyword evidence="1" id="KW-0004">4Fe-4S</keyword>
<keyword evidence="4" id="KW-0408">Iron</keyword>
<evidence type="ECO:0000256" key="5">
    <source>
        <dbReference type="ARBA" id="ARBA00023014"/>
    </source>
</evidence>
<dbReference type="GO" id="GO:0051539">
    <property type="term" value="F:4 iron, 4 sulfur cluster binding"/>
    <property type="evidence" value="ECO:0007669"/>
    <property type="project" value="UniProtKB-KW"/>
</dbReference>
<dbReference type="Gene3D" id="3.50.50.60">
    <property type="entry name" value="FAD/NAD(P)-binding domain"/>
    <property type="match status" value="1"/>
</dbReference>
<evidence type="ECO:0000256" key="3">
    <source>
        <dbReference type="ARBA" id="ARBA00023002"/>
    </source>
</evidence>
<evidence type="ECO:0000256" key="2">
    <source>
        <dbReference type="ARBA" id="ARBA00022723"/>
    </source>
</evidence>
<dbReference type="AlphaFoldDB" id="A0A494XUF6"/>
<evidence type="ECO:0000256" key="4">
    <source>
        <dbReference type="ARBA" id="ARBA00023004"/>
    </source>
</evidence>
<proteinExistence type="predicted"/>
<accession>A0A494XUF6</accession>
<dbReference type="Pfam" id="PF12831">
    <property type="entry name" value="FAD_oxidored"/>
    <property type="match status" value="1"/>
</dbReference>
<reference evidence="6 7" key="1">
    <citation type="submission" date="2018-10" db="EMBL/GenBank/DDBJ databases">
        <title>Robbsia sp. DHC34, isolated from soil.</title>
        <authorList>
            <person name="Gao Z.-H."/>
            <person name="Qiu L.-H."/>
        </authorList>
    </citation>
    <scope>NUCLEOTIDE SEQUENCE [LARGE SCALE GENOMIC DNA]</scope>
    <source>
        <strain evidence="6 7">DHC34</strain>
    </source>
</reference>
<organism evidence="6 7">
    <name type="scientific">Pararobbsia silviterrae</name>
    <dbReference type="NCBI Taxonomy" id="1792498"/>
    <lineage>
        <taxon>Bacteria</taxon>
        <taxon>Pseudomonadati</taxon>
        <taxon>Pseudomonadota</taxon>
        <taxon>Betaproteobacteria</taxon>
        <taxon>Burkholderiales</taxon>
        <taxon>Burkholderiaceae</taxon>
        <taxon>Pararobbsia</taxon>
    </lineage>
</organism>
<sequence>MHEQRIIEPQRSLEIYGDFDVVVAGGGPAGIAAALAAGRTGRRTLLIERYGFLGGAGTAAGLSTFCGLHSNVYGTHTRTTRGLVDDILDRLDAMDALSKPHLSLGQRIQAQAYDISAYKIAAEDLLADAGVEILYHAFAAGLVKEGDHRIRALFVETKEGRFAITARIFVDATGDADLAHWSGVPIEIGDEHGYTLYPSTMFRINGVDPVKAGAAWELIPKLMAEEEARSGVPFPRKHPIVRPQRNPIEWRSNLTQVKNDDGSPVSGIDARQFSKGEIQGRRQSWDAFDFIRRSVPGFEDAYIVEIAPQLGIRETRRIVGDYQLSQDDILGCRDFDDSIGVNGWPVEAHVSGDVKIVFAPNGSRGYNQIPYRTIVPKQIENLFVVGRCASMTHDGQSSARVSGPCFSMGEAAGIAADLALADGTTPRGVDIWRLQDRLRANGVFLGDARK</sequence>
<dbReference type="OrthoDB" id="9777740at2"/>
<dbReference type="InterPro" id="IPR036188">
    <property type="entry name" value="FAD/NAD-bd_sf"/>
</dbReference>
<evidence type="ECO:0000313" key="7">
    <source>
        <dbReference type="Proteomes" id="UP000270342"/>
    </source>
</evidence>
<gene>
    <name evidence="6" type="ORF">D7S86_17435</name>
</gene>
<keyword evidence="2" id="KW-0479">Metal-binding</keyword>
<keyword evidence="5" id="KW-0411">Iron-sulfur</keyword>
<keyword evidence="3" id="KW-0560">Oxidoreductase</keyword>
<dbReference type="InterPro" id="IPR039650">
    <property type="entry name" value="HdrA-like"/>
</dbReference>
<dbReference type="SUPFAM" id="SSF51905">
    <property type="entry name" value="FAD/NAD(P)-binding domain"/>
    <property type="match status" value="1"/>
</dbReference>
<dbReference type="PANTHER" id="PTHR43498:SF1">
    <property type="entry name" value="COB--COM HETERODISULFIDE REDUCTASE IRON-SULFUR SUBUNIT A"/>
    <property type="match status" value="1"/>
</dbReference>
<protein>
    <submittedName>
        <fullName evidence="6">FAD-dependent oxidoreductase</fullName>
    </submittedName>
</protein>
<name>A0A494XUF6_9BURK</name>
<keyword evidence="7" id="KW-1185">Reference proteome</keyword>
<dbReference type="PANTHER" id="PTHR43498">
    <property type="entry name" value="FERREDOXIN:COB-COM HETERODISULFIDE REDUCTASE SUBUNIT A"/>
    <property type="match status" value="1"/>
</dbReference>
<dbReference type="RefSeq" id="WP_121088149.1">
    <property type="nucleotide sequence ID" value="NZ_RBZU01000008.1"/>
</dbReference>